<dbReference type="EMBL" id="BPLR01008273">
    <property type="protein sequence ID" value="GIY23453.1"/>
    <property type="molecule type" value="Genomic_DNA"/>
</dbReference>
<evidence type="ECO:0000256" key="1">
    <source>
        <dbReference type="SAM" id="MobiDB-lite"/>
    </source>
</evidence>
<sequence length="198" mass="21948">MSDRTLSEDKVIILISGKSSHLLPLIFPMLVKAISVSFENSIQTSRASPSCIRETRSPPSSELDVRPLTARIPMSAGRFLHAVAPTSIESSFLPIHTCWGTPDAYSDSSKLMLTVVALQIDKHSGFRVNIPQVHRVPFQSVVFPDVRFDAWGSPADIPPKLTSPLTRASFEKEMMGRKTTTEYKHNASRSHMSDANDR</sequence>
<feature type="region of interest" description="Disordered" evidence="1">
    <location>
        <begin position="175"/>
        <end position="198"/>
    </location>
</feature>
<evidence type="ECO:0000313" key="2">
    <source>
        <dbReference type="EMBL" id="GIY23453.1"/>
    </source>
</evidence>
<comment type="caution">
    <text evidence="2">The sequence shown here is derived from an EMBL/GenBank/DDBJ whole genome shotgun (WGS) entry which is preliminary data.</text>
</comment>
<gene>
    <name evidence="2" type="ORF">CEXT_322461</name>
</gene>
<protein>
    <submittedName>
        <fullName evidence="2">Uncharacterized protein</fullName>
    </submittedName>
</protein>
<name>A0AAV4RMI9_CAEEX</name>
<proteinExistence type="predicted"/>
<organism evidence="2 3">
    <name type="scientific">Caerostris extrusa</name>
    <name type="common">Bark spider</name>
    <name type="synonym">Caerostris bankana</name>
    <dbReference type="NCBI Taxonomy" id="172846"/>
    <lineage>
        <taxon>Eukaryota</taxon>
        <taxon>Metazoa</taxon>
        <taxon>Ecdysozoa</taxon>
        <taxon>Arthropoda</taxon>
        <taxon>Chelicerata</taxon>
        <taxon>Arachnida</taxon>
        <taxon>Araneae</taxon>
        <taxon>Araneomorphae</taxon>
        <taxon>Entelegynae</taxon>
        <taxon>Araneoidea</taxon>
        <taxon>Araneidae</taxon>
        <taxon>Caerostris</taxon>
    </lineage>
</organism>
<evidence type="ECO:0000313" key="3">
    <source>
        <dbReference type="Proteomes" id="UP001054945"/>
    </source>
</evidence>
<accession>A0AAV4RMI9</accession>
<reference evidence="2 3" key="1">
    <citation type="submission" date="2021-06" db="EMBL/GenBank/DDBJ databases">
        <title>Caerostris extrusa draft genome.</title>
        <authorList>
            <person name="Kono N."/>
            <person name="Arakawa K."/>
        </authorList>
    </citation>
    <scope>NUCLEOTIDE SEQUENCE [LARGE SCALE GENOMIC DNA]</scope>
</reference>
<dbReference type="AlphaFoldDB" id="A0AAV4RMI9"/>
<keyword evidence="3" id="KW-1185">Reference proteome</keyword>
<dbReference type="Proteomes" id="UP001054945">
    <property type="component" value="Unassembled WGS sequence"/>
</dbReference>